<keyword evidence="6" id="KW-1185">Reference proteome</keyword>
<feature type="region of interest" description="Disordered" evidence="1">
    <location>
        <begin position="861"/>
        <end position="916"/>
    </location>
</feature>
<keyword evidence="2" id="KW-0472">Membrane</keyword>
<gene>
    <name evidence="5" type="ORF">C6P45_001840</name>
</gene>
<evidence type="ECO:0000259" key="4">
    <source>
        <dbReference type="PROSITE" id="PS50213"/>
    </source>
</evidence>
<accession>A0A9P6VYG7</accession>
<sequence length="916" mass="104217">MRNFTTILIHIITIIPLVKCIDLTTRPISSIKDENDKPTPDFPFTTVIDILSSNVQFSTFLRMIQRSGNVNHLNDLQNFTLFAPVNSAFADYDKNFDISSFDINDYVIHERILHTDNLINNTMIIYTGVKYPFVVGQSWDRMTKAHFKINKIPIVEPNLIPNFQNATVHGILNTLEEPRSLSDVIITQSEILHEEMDITFHNLIGLVNKIPNSDQLSEGNTIMIPSDDSFNKQFNSVEIKYLMDSYNNLDRMQRPVREKWIEHMISLYNNLIFKGIHGGSTNHTEVLKNMNNDIVSFKSNMLGTHHNSNISDTSSLVSNEIFNWGVSHFYEDLSILNNGISFDAENYLHGLNCSGFVSEMYFRGLENMIQIQDGNDDKMTIFVPDANQNDGMGFTKSTLLYHFVNGQLWLEEDFPILSKGESYTKLLESAFCSSEKKLGNNCQRTKITKKDDGYWINGRLKVTLSKPYVIGNKLIYTFSGDLTTPSDLILSVPPFAHCSKSISFLRQLNLLELKPNYEGYTVLLPCYNSWGELSLTMELLERRPEIMEQVMKNFILDKLYYTDLEGHIPDTVNLLGDKVKLDLLDDPTDETNVKLNLNTMLDDITLKKTEDIFFNQGVLQPFQMTDLPKSVNISIKDLIEVTDSTEMINFIENFESITEKLFHHSPNKDIYSILVPTYSSLIFEDININSTKLHDFLDLHILRGNETQGLIDCSDNIITSLGQILECRKLSETESFLKIKGGSDNEVRILKKGCSTWRNSNKNQKACVFLIDRPLSLSWINGYHSHFSFPLIAIATGAVIGVILVMSLFCCVVVVKSGKDPLHRNNNHDDLEQNTTDENDPRRSLLSVDQHNVRNYASQHRMVRTPNSSISAQSHHSVNNTSQLNRIPTNHSKNASQAYSANSTSNPIDVSPPKTH</sequence>
<dbReference type="EMBL" id="PUHR01000191">
    <property type="protein sequence ID" value="KAG0659469.1"/>
    <property type="molecule type" value="Genomic_DNA"/>
</dbReference>
<feature type="region of interest" description="Disordered" evidence="1">
    <location>
        <begin position="822"/>
        <end position="849"/>
    </location>
</feature>
<dbReference type="PROSITE" id="PS50213">
    <property type="entry name" value="FAS1"/>
    <property type="match status" value="1"/>
</dbReference>
<dbReference type="OrthoDB" id="286301at2759"/>
<feature type="chain" id="PRO_5040172149" description="FAS1 domain-containing protein" evidence="3">
    <location>
        <begin position="21"/>
        <end position="916"/>
    </location>
</feature>
<dbReference type="InterPro" id="IPR036378">
    <property type="entry name" value="FAS1_dom_sf"/>
</dbReference>
<organism evidence="5 6">
    <name type="scientific">Maudiozyma exigua</name>
    <name type="common">Yeast</name>
    <name type="synonym">Kazachstania exigua</name>
    <dbReference type="NCBI Taxonomy" id="34358"/>
    <lineage>
        <taxon>Eukaryota</taxon>
        <taxon>Fungi</taxon>
        <taxon>Dikarya</taxon>
        <taxon>Ascomycota</taxon>
        <taxon>Saccharomycotina</taxon>
        <taxon>Saccharomycetes</taxon>
        <taxon>Saccharomycetales</taxon>
        <taxon>Saccharomycetaceae</taxon>
        <taxon>Maudiozyma</taxon>
    </lineage>
</organism>
<reference evidence="5 6" key="1">
    <citation type="submission" date="2020-11" db="EMBL/GenBank/DDBJ databases">
        <title>Kefir isolates.</title>
        <authorList>
            <person name="Marcisauskas S."/>
            <person name="Kim Y."/>
            <person name="Blasche S."/>
        </authorList>
    </citation>
    <scope>NUCLEOTIDE SEQUENCE [LARGE SCALE GENOMIC DNA]</scope>
    <source>
        <strain evidence="5 6">OG2</strain>
    </source>
</reference>
<feature type="compositionally biased region" description="Polar residues" evidence="1">
    <location>
        <begin position="865"/>
        <end position="908"/>
    </location>
</feature>
<dbReference type="InterPro" id="IPR000782">
    <property type="entry name" value="FAS1_domain"/>
</dbReference>
<evidence type="ECO:0000313" key="6">
    <source>
        <dbReference type="Proteomes" id="UP000750334"/>
    </source>
</evidence>
<evidence type="ECO:0000256" key="3">
    <source>
        <dbReference type="SAM" id="SignalP"/>
    </source>
</evidence>
<dbReference type="AlphaFoldDB" id="A0A9P6VYG7"/>
<keyword evidence="2" id="KW-1133">Transmembrane helix</keyword>
<keyword evidence="3" id="KW-0732">Signal</keyword>
<feature type="transmembrane region" description="Helical" evidence="2">
    <location>
        <begin position="791"/>
        <end position="815"/>
    </location>
</feature>
<proteinExistence type="predicted"/>
<comment type="caution">
    <text evidence="5">The sequence shown here is derived from an EMBL/GenBank/DDBJ whole genome shotgun (WGS) entry which is preliminary data.</text>
</comment>
<evidence type="ECO:0000256" key="1">
    <source>
        <dbReference type="SAM" id="MobiDB-lite"/>
    </source>
</evidence>
<evidence type="ECO:0000256" key="2">
    <source>
        <dbReference type="SAM" id="Phobius"/>
    </source>
</evidence>
<dbReference type="SUPFAM" id="SSF82153">
    <property type="entry name" value="FAS1 domain"/>
    <property type="match status" value="2"/>
</dbReference>
<keyword evidence="2" id="KW-0812">Transmembrane</keyword>
<protein>
    <recommendedName>
        <fullName evidence="4">FAS1 domain-containing protein</fullName>
    </recommendedName>
</protein>
<dbReference type="Proteomes" id="UP000750334">
    <property type="component" value="Unassembled WGS sequence"/>
</dbReference>
<feature type="signal peptide" evidence="3">
    <location>
        <begin position="1"/>
        <end position="20"/>
    </location>
</feature>
<dbReference type="Pfam" id="PF02469">
    <property type="entry name" value="Fasciclin"/>
    <property type="match status" value="1"/>
</dbReference>
<dbReference type="Gene3D" id="2.30.180.10">
    <property type="entry name" value="FAS1 domain"/>
    <property type="match status" value="1"/>
</dbReference>
<feature type="compositionally biased region" description="Basic and acidic residues" evidence="1">
    <location>
        <begin position="822"/>
        <end position="831"/>
    </location>
</feature>
<evidence type="ECO:0000313" key="5">
    <source>
        <dbReference type="EMBL" id="KAG0659469.1"/>
    </source>
</evidence>
<feature type="domain" description="FAS1" evidence="4">
    <location>
        <begin position="44"/>
        <end position="175"/>
    </location>
</feature>
<name>A0A9P6VYG7_MAUEX</name>